<evidence type="ECO:0000259" key="3">
    <source>
        <dbReference type="PROSITE" id="PS51186"/>
    </source>
</evidence>
<gene>
    <name evidence="4" type="ORF">G1H19_19955</name>
</gene>
<dbReference type="PANTHER" id="PTHR43877">
    <property type="entry name" value="AMINOALKYLPHOSPHONATE N-ACETYLTRANSFERASE-RELATED-RELATED"/>
    <property type="match status" value="1"/>
</dbReference>
<protein>
    <submittedName>
        <fullName evidence="4">GNAT family N-acetyltransferase</fullName>
    </submittedName>
</protein>
<keyword evidence="1 4" id="KW-0808">Transferase</keyword>
<dbReference type="InterPro" id="IPR016181">
    <property type="entry name" value="Acyl_CoA_acyltransferase"/>
</dbReference>
<reference evidence="4 5" key="1">
    <citation type="submission" date="2020-02" db="EMBL/GenBank/DDBJ databases">
        <title>The whole genome sequence of CPCC 205119.</title>
        <authorList>
            <person name="Jiang Z."/>
        </authorList>
    </citation>
    <scope>NUCLEOTIDE SEQUENCE [LARGE SCALE GENOMIC DNA]</scope>
    <source>
        <strain evidence="4 5">CPCC 205119</strain>
    </source>
</reference>
<organism evidence="4 5">
    <name type="scientific">Goekera deserti</name>
    <dbReference type="NCBI Taxonomy" id="2497753"/>
    <lineage>
        <taxon>Bacteria</taxon>
        <taxon>Bacillati</taxon>
        <taxon>Actinomycetota</taxon>
        <taxon>Actinomycetes</taxon>
        <taxon>Geodermatophilales</taxon>
        <taxon>Geodermatophilaceae</taxon>
        <taxon>Goekera</taxon>
    </lineage>
</organism>
<dbReference type="PANTHER" id="PTHR43877:SF2">
    <property type="entry name" value="AMINOALKYLPHOSPHONATE N-ACETYLTRANSFERASE-RELATED"/>
    <property type="match status" value="1"/>
</dbReference>
<feature type="domain" description="N-acetyltransferase" evidence="3">
    <location>
        <begin position="1"/>
        <end position="139"/>
    </location>
</feature>
<dbReference type="Proteomes" id="UP000470470">
    <property type="component" value="Unassembled WGS sequence"/>
</dbReference>
<name>A0A7K3WIX3_9ACTN</name>
<dbReference type="EMBL" id="JAAGWK010000032">
    <property type="protein sequence ID" value="NEL56252.1"/>
    <property type="molecule type" value="Genomic_DNA"/>
</dbReference>
<dbReference type="SUPFAM" id="SSF55729">
    <property type="entry name" value="Acyl-CoA N-acyltransferases (Nat)"/>
    <property type="match status" value="1"/>
</dbReference>
<dbReference type="Pfam" id="PF00583">
    <property type="entry name" value="Acetyltransf_1"/>
    <property type="match status" value="1"/>
</dbReference>
<dbReference type="InterPro" id="IPR000182">
    <property type="entry name" value="GNAT_dom"/>
</dbReference>
<proteinExistence type="predicted"/>
<comment type="caution">
    <text evidence="4">The sequence shown here is derived from an EMBL/GenBank/DDBJ whole genome shotgun (WGS) entry which is preliminary data.</text>
</comment>
<evidence type="ECO:0000313" key="4">
    <source>
        <dbReference type="EMBL" id="NEL56252.1"/>
    </source>
</evidence>
<evidence type="ECO:0000256" key="1">
    <source>
        <dbReference type="ARBA" id="ARBA00022679"/>
    </source>
</evidence>
<dbReference type="Gene3D" id="3.40.630.30">
    <property type="match status" value="1"/>
</dbReference>
<dbReference type="CDD" id="cd04301">
    <property type="entry name" value="NAT_SF"/>
    <property type="match status" value="1"/>
</dbReference>
<dbReference type="PROSITE" id="PS51186">
    <property type="entry name" value="GNAT"/>
    <property type="match status" value="1"/>
</dbReference>
<dbReference type="AlphaFoldDB" id="A0A7K3WIX3"/>
<dbReference type="RefSeq" id="WP_162392319.1">
    <property type="nucleotide sequence ID" value="NZ_JAABOZ010000001.1"/>
</dbReference>
<evidence type="ECO:0000256" key="2">
    <source>
        <dbReference type="ARBA" id="ARBA00023315"/>
    </source>
</evidence>
<sequence length="139" mass="14935">MTIRAYREADHAAVAELWRQSGIEVVPAGELHATLRHAPDLMVVDVDGDDAVGGVLLGTFDGRRGWLHRLAVAPGRRRTGLATRLVREVERRLTARGAPRVNLMVLPDNTSGLAFWAALGYLPAPDVLCSKALHSGGPA</sequence>
<accession>A0A7K3WIX3</accession>
<keyword evidence="2" id="KW-0012">Acyltransferase</keyword>
<dbReference type="GO" id="GO:0016747">
    <property type="term" value="F:acyltransferase activity, transferring groups other than amino-acyl groups"/>
    <property type="evidence" value="ECO:0007669"/>
    <property type="project" value="InterPro"/>
</dbReference>
<keyword evidence="5" id="KW-1185">Reference proteome</keyword>
<dbReference type="InterPro" id="IPR050832">
    <property type="entry name" value="Bact_Acetyltransf"/>
</dbReference>
<evidence type="ECO:0000313" key="5">
    <source>
        <dbReference type="Proteomes" id="UP000470470"/>
    </source>
</evidence>